<reference evidence="1" key="1">
    <citation type="submission" date="2021-03" db="EMBL/GenBank/DDBJ databases">
        <title>Draft genome sequence of rust myrtle Austropuccinia psidii MF-1, a brazilian biotype.</title>
        <authorList>
            <person name="Quecine M.C."/>
            <person name="Pachon D.M.R."/>
            <person name="Bonatelli M.L."/>
            <person name="Correr F.H."/>
            <person name="Franceschini L.M."/>
            <person name="Leite T.F."/>
            <person name="Margarido G.R.A."/>
            <person name="Almeida C.A."/>
            <person name="Ferrarezi J.A."/>
            <person name="Labate C.A."/>
        </authorList>
    </citation>
    <scope>NUCLEOTIDE SEQUENCE</scope>
    <source>
        <strain evidence="1">MF-1</strain>
    </source>
</reference>
<evidence type="ECO:0000313" key="2">
    <source>
        <dbReference type="Proteomes" id="UP000765509"/>
    </source>
</evidence>
<sequence length="97" mass="10199">MKVGHNGMTYSGFTTVPLSGQTLTGHDCSSAGSHTPSYAPPNGSYKGNFHTPGRHFTASLPTGYLLGWVVSLTADAHPLACGNLRTISVDLLQPHPH</sequence>
<protein>
    <submittedName>
        <fullName evidence="1">Uncharacterized protein</fullName>
    </submittedName>
</protein>
<dbReference type="Proteomes" id="UP000765509">
    <property type="component" value="Unassembled WGS sequence"/>
</dbReference>
<dbReference type="EMBL" id="AVOT02087773">
    <property type="protein sequence ID" value="MBW0571231.1"/>
    <property type="molecule type" value="Genomic_DNA"/>
</dbReference>
<name>A0A9Q3JZK8_9BASI</name>
<gene>
    <name evidence="1" type="ORF">O181_110946</name>
</gene>
<comment type="caution">
    <text evidence="1">The sequence shown here is derived from an EMBL/GenBank/DDBJ whole genome shotgun (WGS) entry which is preliminary data.</text>
</comment>
<dbReference type="AlphaFoldDB" id="A0A9Q3JZK8"/>
<keyword evidence="2" id="KW-1185">Reference proteome</keyword>
<evidence type="ECO:0000313" key="1">
    <source>
        <dbReference type="EMBL" id="MBW0571231.1"/>
    </source>
</evidence>
<organism evidence="1 2">
    <name type="scientific">Austropuccinia psidii MF-1</name>
    <dbReference type="NCBI Taxonomy" id="1389203"/>
    <lineage>
        <taxon>Eukaryota</taxon>
        <taxon>Fungi</taxon>
        <taxon>Dikarya</taxon>
        <taxon>Basidiomycota</taxon>
        <taxon>Pucciniomycotina</taxon>
        <taxon>Pucciniomycetes</taxon>
        <taxon>Pucciniales</taxon>
        <taxon>Sphaerophragmiaceae</taxon>
        <taxon>Austropuccinia</taxon>
    </lineage>
</organism>
<proteinExistence type="predicted"/>
<accession>A0A9Q3JZK8</accession>